<evidence type="ECO:0000313" key="3">
    <source>
        <dbReference type="Proteomes" id="UP000272400"/>
    </source>
</evidence>
<gene>
    <name evidence="2" type="ORF">EDD29_2809</name>
</gene>
<dbReference type="Pfam" id="PF00293">
    <property type="entry name" value="NUDIX"/>
    <property type="match status" value="1"/>
</dbReference>
<proteinExistence type="predicted"/>
<name>A0A3N1CVG0_9ACTN</name>
<evidence type="ECO:0000259" key="1">
    <source>
        <dbReference type="PROSITE" id="PS51462"/>
    </source>
</evidence>
<comment type="caution">
    <text evidence="2">The sequence shown here is derived from an EMBL/GenBank/DDBJ whole genome shotgun (WGS) entry which is preliminary data.</text>
</comment>
<protein>
    <submittedName>
        <fullName evidence="2">NUDIX domain-containing protein</fullName>
    </submittedName>
</protein>
<organism evidence="2 3">
    <name type="scientific">Actinocorallia herbida</name>
    <dbReference type="NCBI Taxonomy" id="58109"/>
    <lineage>
        <taxon>Bacteria</taxon>
        <taxon>Bacillati</taxon>
        <taxon>Actinomycetota</taxon>
        <taxon>Actinomycetes</taxon>
        <taxon>Streptosporangiales</taxon>
        <taxon>Thermomonosporaceae</taxon>
        <taxon>Actinocorallia</taxon>
    </lineage>
</organism>
<sequence length="246" mass="25944">MSPTPSPDAAAVLRDAPSLRLVEVPPPPVPPRHREAADLLWEAETRARPEALFDGPVVVCASLAREADGGWALAWAPAAYRHFTLRRVPGATPLPSVFVTVVQPDEDGALLVGRTGPATAVPGRWQLPGGSVEPPNGGPLDLAELGRQAARELAEETGTRTPPGDLVLWAVSEGEYGNVGVHFRAPPLPAAALRASFADLLAAERAAGRRPEFAACALINAAADLATFPHPHADYLAPVLHRWTHS</sequence>
<dbReference type="InterPro" id="IPR000086">
    <property type="entry name" value="NUDIX_hydrolase_dom"/>
</dbReference>
<dbReference type="Proteomes" id="UP000272400">
    <property type="component" value="Unassembled WGS sequence"/>
</dbReference>
<dbReference type="Gene3D" id="3.90.79.10">
    <property type="entry name" value="Nucleoside Triphosphate Pyrophosphohydrolase"/>
    <property type="match status" value="1"/>
</dbReference>
<dbReference type="EMBL" id="RJKE01000001">
    <property type="protein sequence ID" value="ROO85267.1"/>
    <property type="molecule type" value="Genomic_DNA"/>
</dbReference>
<dbReference type="AlphaFoldDB" id="A0A3N1CVG0"/>
<keyword evidence="3" id="KW-1185">Reference proteome</keyword>
<dbReference type="PROSITE" id="PS51462">
    <property type="entry name" value="NUDIX"/>
    <property type="match status" value="1"/>
</dbReference>
<dbReference type="SUPFAM" id="SSF55811">
    <property type="entry name" value="Nudix"/>
    <property type="match status" value="1"/>
</dbReference>
<reference evidence="2 3" key="1">
    <citation type="submission" date="2018-11" db="EMBL/GenBank/DDBJ databases">
        <title>Sequencing the genomes of 1000 actinobacteria strains.</title>
        <authorList>
            <person name="Klenk H.-P."/>
        </authorList>
    </citation>
    <scope>NUCLEOTIDE SEQUENCE [LARGE SCALE GENOMIC DNA]</scope>
    <source>
        <strain evidence="2 3">DSM 44254</strain>
    </source>
</reference>
<feature type="domain" description="Nudix hydrolase" evidence="1">
    <location>
        <begin position="92"/>
        <end position="242"/>
    </location>
</feature>
<dbReference type="InterPro" id="IPR015797">
    <property type="entry name" value="NUDIX_hydrolase-like_dom_sf"/>
</dbReference>
<evidence type="ECO:0000313" key="2">
    <source>
        <dbReference type="EMBL" id="ROO85267.1"/>
    </source>
</evidence>
<dbReference type="OrthoDB" id="4556257at2"/>
<dbReference type="RefSeq" id="WP_123664793.1">
    <property type="nucleotide sequence ID" value="NZ_RJKE01000001.1"/>
</dbReference>
<accession>A0A3N1CVG0</accession>